<evidence type="ECO:0000256" key="9">
    <source>
        <dbReference type="ARBA" id="ARBA00023211"/>
    </source>
</evidence>
<dbReference type="EC" id="6.3.4.13" evidence="4 13"/>
<keyword evidence="7 13" id="KW-0658">Purine biosynthesis</keyword>
<sequence length="411" mass="44815">MNILVIGQGGREHSICQKLVDSPLTKHVYCAPGNVGMIHDGIELIGIEALDFEALLQFVKEKEVTYTVVGPEAPLAAGIVDVFRAAGLAILGPTQAAAQIEGSKDFAKRLMNKYQIPTAKHQTFTDLSKAIEYVKVEGAPIVIKADGLAAGKGVTVAQTVEEAIKALKAIFSEVTAKVVIEECLVGQECSYLTFVSENGIFPMITSRDHKAIFDGNRGPNTGGMGVFSPVPEVTTALEQLILETIVLPTVEAMKDEKRPFTGILYTGLMLTEEGPKVIEFNARFGDPETQVLLQQLDSDLAQVFYDLLHNQMPKLTWKQTASVGVVIASIGYPGKFHQGVPLPDLTNLPHDIQVYYAGVAENNQQLVSAGGRVLLVTTTSQTKELARKRLYDWLETMDFSHFYYRSDIGSN</sequence>
<dbReference type="Gene3D" id="3.40.50.20">
    <property type="match status" value="1"/>
</dbReference>
<dbReference type="Gene3D" id="3.30.1490.20">
    <property type="entry name" value="ATP-grasp fold, A domain"/>
    <property type="match status" value="1"/>
</dbReference>
<dbReference type="RefSeq" id="WP_077275357.1">
    <property type="nucleotide sequence ID" value="NZ_CP019609.1"/>
</dbReference>
<comment type="pathway">
    <text evidence="3 13">Purine metabolism; IMP biosynthesis via de novo pathway; N(1)-(5-phospho-D-ribosyl)glycinamide from 5-phospho-alpha-D-ribose 1-diphosphate: step 2/2.</text>
</comment>
<proteinExistence type="inferred from homology"/>
<dbReference type="PANTHER" id="PTHR43472">
    <property type="entry name" value="PHOSPHORIBOSYLAMINE--GLYCINE LIGASE"/>
    <property type="match status" value="1"/>
</dbReference>
<keyword evidence="5 13" id="KW-0436">Ligase</keyword>
<dbReference type="SUPFAM" id="SSF56059">
    <property type="entry name" value="Glutathione synthetase ATP-binding domain-like"/>
    <property type="match status" value="1"/>
</dbReference>
<evidence type="ECO:0000256" key="10">
    <source>
        <dbReference type="ARBA" id="ARBA00038345"/>
    </source>
</evidence>
<evidence type="ECO:0000256" key="7">
    <source>
        <dbReference type="ARBA" id="ARBA00022755"/>
    </source>
</evidence>
<dbReference type="SMART" id="SM01210">
    <property type="entry name" value="GARS_C"/>
    <property type="match status" value="1"/>
</dbReference>
<keyword evidence="9" id="KW-0464">Manganese</keyword>
<organism evidence="14 15">
    <name type="scientific">Vagococcus penaei</name>
    <dbReference type="NCBI Taxonomy" id="633807"/>
    <lineage>
        <taxon>Bacteria</taxon>
        <taxon>Bacillati</taxon>
        <taxon>Bacillota</taxon>
        <taxon>Bacilli</taxon>
        <taxon>Lactobacillales</taxon>
        <taxon>Enterococcaceae</taxon>
        <taxon>Vagococcus</taxon>
    </lineage>
</organism>
<comment type="cofactor">
    <cofactor evidence="2">
        <name>Mg(2+)</name>
        <dbReference type="ChEBI" id="CHEBI:18420"/>
    </cofactor>
</comment>
<dbReference type="GO" id="GO:0009113">
    <property type="term" value="P:purine nucleobase biosynthetic process"/>
    <property type="evidence" value="ECO:0007669"/>
    <property type="project" value="InterPro"/>
</dbReference>
<dbReference type="PANTHER" id="PTHR43472:SF1">
    <property type="entry name" value="PHOSPHORIBOSYLAMINE--GLYCINE LIGASE, CHLOROPLASTIC"/>
    <property type="match status" value="1"/>
</dbReference>
<evidence type="ECO:0000256" key="13">
    <source>
        <dbReference type="HAMAP-Rule" id="MF_00138"/>
    </source>
</evidence>
<evidence type="ECO:0000256" key="3">
    <source>
        <dbReference type="ARBA" id="ARBA00005174"/>
    </source>
</evidence>
<comment type="catalytic activity">
    <reaction evidence="13">
        <text>5-phospho-beta-D-ribosylamine + glycine + ATP = N(1)-(5-phospho-beta-D-ribosyl)glycinamide + ADP + phosphate + H(+)</text>
        <dbReference type="Rhea" id="RHEA:17453"/>
        <dbReference type="ChEBI" id="CHEBI:15378"/>
        <dbReference type="ChEBI" id="CHEBI:30616"/>
        <dbReference type="ChEBI" id="CHEBI:43474"/>
        <dbReference type="ChEBI" id="CHEBI:57305"/>
        <dbReference type="ChEBI" id="CHEBI:58681"/>
        <dbReference type="ChEBI" id="CHEBI:143788"/>
        <dbReference type="ChEBI" id="CHEBI:456216"/>
        <dbReference type="EC" id="6.3.4.13"/>
    </reaction>
</comment>
<dbReference type="InterPro" id="IPR037123">
    <property type="entry name" value="PRibGlycinamide_synth_C_sf"/>
</dbReference>
<protein>
    <recommendedName>
        <fullName evidence="4 13">Phosphoribosylamine--glycine ligase</fullName>
        <ecNumber evidence="4 13">6.3.4.13</ecNumber>
    </recommendedName>
    <alternativeName>
        <fullName evidence="13">GARS</fullName>
    </alternativeName>
    <alternativeName>
        <fullName evidence="12 13">Phosphoribosylglycinamide synthetase</fullName>
    </alternativeName>
    <alternativeName>
        <fullName evidence="11 13">glycinamide ribonucleotide synthetase</fullName>
    </alternativeName>
</protein>
<dbReference type="NCBIfam" id="TIGR00877">
    <property type="entry name" value="purD"/>
    <property type="match status" value="1"/>
</dbReference>
<dbReference type="UniPathway" id="UPA00074">
    <property type="reaction ID" value="UER00125"/>
</dbReference>
<comment type="cofactor">
    <cofactor evidence="1">
        <name>Mn(2+)</name>
        <dbReference type="ChEBI" id="CHEBI:29035"/>
    </cofactor>
</comment>
<name>A0A1Q2D4I1_9ENTE</name>
<dbReference type="InterPro" id="IPR020561">
    <property type="entry name" value="PRibGlycinamid_synth_ATP-grasp"/>
</dbReference>
<evidence type="ECO:0000256" key="6">
    <source>
        <dbReference type="ARBA" id="ARBA00022741"/>
    </source>
</evidence>
<comment type="similarity">
    <text evidence="10 13">Belongs to the GARS family.</text>
</comment>
<dbReference type="GO" id="GO:0005524">
    <property type="term" value="F:ATP binding"/>
    <property type="evidence" value="ECO:0007669"/>
    <property type="project" value="UniProtKB-UniRule"/>
</dbReference>
<evidence type="ECO:0000256" key="2">
    <source>
        <dbReference type="ARBA" id="ARBA00001946"/>
    </source>
</evidence>
<dbReference type="Pfam" id="PF02844">
    <property type="entry name" value="GARS_N"/>
    <property type="match status" value="1"/>
</dbReference>
<dbReference type="Pfam" id="PF02843">
    <property type="entry name" value="GARS_C"/>
    <property type="match status" value="1"/>
</dbReference>
<dbReference type="InterPro" id="IPR020560">
    <property type="entry name" value="PRibGlycinamide_synth_C-dom"/>
</dbReference>
<evidence type="ECO:0000256" key="5">
    <source>
        <dbReference type="ARBA" id="ARBA00022598"/>
    </source>
</evidence>
<dbReference type="GO" id="GO:0006189">
    <property type="term" value="P:'de novo' IMP biosynthetic process"/>
    <property type="evidence" value="ECO:0007669"/>
    <property type="project" value="UniProtKB-UniRule"/>
</dbReference>
<dbReference type="InterPro" id="IPR020559">
    <property type="entry name" value="PRibGlycinamide_synth_CS"/>
</dbReference>
<dbReference type="HAMAP" id="MF_00138">
    <property type="entry name" value="GARS"/>
    <property type="match status" value="1"/>
</dbReference>
<keyword evidence="15" id="KW-1185">Reference proteome</keyword>
<dbReference type="SUPFAM" id="SSF52440">
    <property type="entry name" value="PreATP-grasp domain"/>
    <property type="match status" value="1"/>
</dbReference>
<evidence type="ECO:0000256" key="12">
    <source>
        <dbReference type="ARBA" id="ARBA00042864"/>
    </source>
</evidence>
<reference evidence="14 15" key="1">
    <citation type="journal article" date="2010" name="Int. J. Syst. Evol. Microbiol.">
        <title>Vagococcus penaei sp. nov., isolated from spoilage microbiota of cooked shrimp (Penaeus vannamei).</title>
        <authorList>
            <person name="Jaffres E."/>
            <person name="Prevost H."/>
            <person name="Rossero A."/>
            <person name="Joffraud J.J."/>
            <person name="Dousset X."/>
        </authorList>
    </citation>
    <scope>NUCLEOTIDE SEQUENCE [LARGE SCALE GENOMIC DNA]</scope>
    <source>
        <strain evidence="14 15">CD276</strain>
    </source>
</reference>
<dbReference type="Gene3D" id="3.90.600.10">
    <property type="entry name" value="Phosphoribosylglycinamide synthetase, C-terminal domain"/>
    <property type="match status" value="1"/>
</dbReference>
<evidence type="ECO:0000313" key="15">
    <source>
        <dbReference type="Proteomes" id="UP000188246"/>
    </source>
</evidence>
<dbReference type="SUPFAM" id="SSF51246">
    <property type="entry name" value="Rudiment single hybrid motif"/>
    <property type="match status" value="1"/>
</dbReference>
<evidence type="ECO:0000256" key="4">
    <source>
        <dbReference type="ARBA" id="ARBA00013255"/>
    </source>
</evidence>
<dbReference type="Pfam" id="PF01071">
    <property type="entry name" value="GARS_A"/>
    <property type="match status" value="1"/>
</dbReference>
<gene>
    <name evidence="13" type="primary">purD</name>
    <name evidence="14" type="ORF">BW732_02780</name>
</gene>
<dbReference type="InterPro" id="IPR020562">
    <property type="entry name" value="PRibGlycinamide_synth_N"/>
</dbReference>
<keyword evidence="6" id="KW-0547">Nucleotide-binding</keyword>
<dbReference type="OrthoDB" id="9807240at2"/>
<dbReference type="InterPro" id="IPR011054">
    <property type="entry name" value="Rudment_hybrid_motif"/>
</dbReference>
<dbReference type="InterPro" id="IPR013815">
    <property type="entry name" value="ATP_grasp_subdomain_1"/>
</dbReference>
<dbReference type="PROSITE" id="PS50975">
    <property type="entry name" value="ATP_GRASP"/>
    <property type="match status" value="1"/>
</dbReference>
<accession>A0A1Q2D4I1</accession>
<evidence type="ECO:0000313" key="14">
    <source>
        <dbReference type="EMBL" id="AQP53263.1"/>
    </source>
</evidence>
<dbReference type="GO" id="GO:0046872">
    <property type="term" value="F:metal ion binding"/>
    <property type="evidence" value="ECO:0007669"/>
    <property type="project" value="InterPro"/>
</dbReference>
<dbReference type="InterPro" id="IPR011761">
    <property type="entry name" value="ATP-grasp"/>
</dbReference>
<dbReference type="STRING" id="633807.BW732_02780"/>
<dbReference type="EMBL" id="CP019609">
    <property type="protein sequence ID" value="AQP53263.1"/>
    <property type="molecule type" value="Genomic_DNA"/>
</dbReference>
<dbReference type="Gene3D" id="3.30.470.20">
    <property type="entry name" value="ATP-grasp fold, B domain"/>
    <property type="match status" value="1"/>
</dbReference>
<dbReference type="InterPro" id="IPR016185">
    <property type="entry name" value="PreATP-grasp_dom_sf"/>
</dbReference>
<evidence type="ECO:0000256" key="1">
    <source>
        <dbReference type="ARBA" id="ARBA00001936"/>
    </source>
</evidence>
<dbReference type="PROSITE" id="PS00184">
    <property type="entry name" value="GARS"/>
    <property type="match status" value="1"/>
</dbReference>
<dbReference type="SMART" id="SM01209">
    <property type="entry name" value="GARS_A"/>
    <property type="match status" value="1"/>
</dbReference>
<keyword evidence="8" id="KW-0067">ATP-binding</keyword>
<evidence type="ECO:0000256" key="11">
    <source>
        <dbReference type="ARBA" id="ARBA00042242"/>
    </source>
</evidence>
<dbReference type="Proteomes" id="UP000188246">
    <property type="component" value="Chromosome"/>
</dbReference>
<dbReference type="AlphaFoldDB" id="A0A1Q2D4I1"/>
<dbReference type="InterPro" id="IPR000115">
    <property type="entry name" value="PRibGlycinamide_synth"/>
</dbReference>
<dbReference type="GO" id="GO:0004637">
    <property type="term" value="F:phosphoribosylamine-glycine ligase activity"/>
    <property type="evidence" value="ECO:0007669"/>
    <property type="project" value="UniProtKB-UniRule"/>
</dbReference>
<evidence type="ECO:0000256" key="8">
    <source>
        <dbReference type="ARBA" id="ARBA00022840"/>
    </source>
</evidence>
<dbReference type="KEGG" id="vpi:BW732_02780"/>